<dbReference type="Pfam" id="PF18603">
    <property type="entry name" value="LAL_C2"/>
    <property type="match status" value="1"/>
</dbReference>
<dbReference type="InterPro" id="IPR052032">
    <property type="entry name" value="ATP-dep_AA_Ligase"/>
</dbReference>
<dbReference type="InterPro" id="IPR040570">
    <property type="entry name" value="LAL_C2"/>
</dbReference>
<dbReference type="Pfam" id="PF13535">
    <property type="entry name" value="ATP-grasp_4"/>
    <property type="match status" value="1"/>
</dbReference>
<proteinExistence type="predicted"/>
<dbReference type="AlphaFoldDB" id="A0A0L8KQA6"/>
<dbReference type="InterPro" id="IPR041472">
    <property type="entry name" value="BL00235/CARNS1_N"/>
</dbReference>
<dbReference type="Proteomes" id="UP000037023">
    <property type="component" value="Unassembled WGS sequence"/>
</dbReference>
<dbReference type="PANTHER" id="PTHR43585:SF2">
    <property type="entry name" value="ATP-GRASP ENZYME FSQD"/>
    <property type="match status" value="1"/>
</dbReference>
<feature type="domain" description="ATP-grasp" evidence="5">
    <location>
        <begin position="125"/>
        <end position="326"/>
    </location>
</feature>
<evidence type="ECO:0000313" key="7">
    <source>
        <dbReference type="Proteomes" id="UP000037023"/>
    </source>
</evidence>
<accession>A0A0L8KQA6</accession>
<dbReference type="Gene3D" id="3.30.470.20">
    <property type="entry name" value="ATP-grasp fold, B domain"/>
    <property type="match status" value="1"/>
</dbReference>
<keyword evidence="2 4" id="KW-0547">Nucleotide-binding</keyword>
<dbReference type="PROSITE" id="PS50975">
    <property type="entry name" value="ATP_GRASP"/>
    <property type="match status" value="1"/>
</dbReference>
<organism evidence="6 7">
    <name type="scientific">Streptomyces viridochromogenes</name>
    <dbReference type="NCBI Taxonomy" id="1938"/>
    <lineage>
        <taxon>Bacteria</taxon>
        <taxon>Bacillati</taxon>
        <taxon>Actinomycetota</taxon>
        <taxon>Actinomycetes</taxon>
        <taxon>Kitasatosporales</taxon>
        <taxon>Streptomycetaceae</taxon>
        <taxon>Streptomyces</taxon>
    </lineage>
</organism>
<dbReference type="Pfam" id="PF18130">
    <property type="entry name" value="ATPgrasp_N"/>
    <property type="match status" value="1"/>
</dbReference>
<keyword evidence="3 4" id="KW-0067">ATP-binding</keyword>
<evidence type="ECO:0000256" key="4">
    <source>
        <dbReference type="PROSITE-ProRule" id="PRU00409"/>
    </source>
</evidence>
<evidence type="ECO:0000259" key="5">
    <source>
        <dbReference type="PROSITE" id="PS50975"/>
    </source>
</evidence>
<dbReference type="OrthoDB" id="24041at2"/>
<protein>
    <recommendedName>
        <fullName evidence="5">ATP-grasp domain-containing protein</fullName>
    </recommendedName>
</protein>
<sequence>MTTYEGFQGKRLAVVESMLHDAFYSGIHRARDFGCEVWLLVQGEEWYTGGGPLAEHPLGKVDRVLHVDTHDWRAVVDVLTDDDGKPLVDGVLSFSDYHTEATARAAEALGLPSQGLEAVRAANHKHLLRSALGEDPANVRWRLVTCADELDEAIAHVGLPLIAKPPSEAISYGVRKCETRAEAVDAWRELSGIRQSLRGQPRPGYVLLEEFVRGTEISVESMTVDGVTHFFGATSKYLHKQTMLEEAHSFPLALDPDVWEAVRSCVDRTLRAVDYRQGPAHTEVMLTEDGPRVVEVNPRLPAHMISTMVTDVCGTNPHLDAKLLALGLGHVPDGKPGQGVAGGAAVVVLFPEESGEFTHIDGIDEAERLGVSVRLHHEPGDLVAERLDNSASVGFVYAHGSTAEDALDKARRAAARIHIHTRRTAP</sequence>
<dbReference type="GO" id="GO:0016874">
    <property type="term" value="F:ligase activity"/>
    <property type="evidence" value="ECO:0007669"/>
    <property type="project" value="UniProtKB-KW"/>
</dbReference>
<name>A0A0L8KQA6_STRVR</name>
<evidence type="ECO:0000256" key="1">
    <source>
        <dbReference type="ARBA" id="ARBA00022598"/>
    </source>
</evidence>
<evidence type="ECO:0000313" key="6">
    <source>
        <dbReference type="EMBL" id="KOG27909.1"/>
    </source>
</evidence>
<dbReference type="InterPro" id="IPR011761">
    <property type="entry name" value="ATP-grasp"/>
</dbReference>
<dbReference type="PANTHER" id="PTHR43585">
    <property type="entry name" value="FUMIPYRROLE BIOSYNTHESIS PROTEIN C"/>
    <property type="match status" value="1"/>
</dbReference>
<dbReference type="PATRIC" id="fig|1938.6.peg.3229"/>
<dbReference type="EMBL" id="LGUP01000120">
    <property type="protein sequence ID" value="KOG27909.1"/>
    <property type="molecule type" value="Genomic_DNA"/>
</dbReference>
<evidence type="ECO:0000256" key="3">
    <source>
        <dbReference type="ARBA" id="ARBA00022840"/>
    </source>
</evidence>
<dbReference type="RefSeq" id="WP_033201688.1">
    <property type="nucleotide sequence ID" value="NZ_LGUP01000120.1"/>
</dbReference>
<dbReference type="SUPFAM" id="SSF56059">
    <property type="entry name" value="Glutathione synthetase ATP-binding domain-like"/>
    <property type="match status" value="1"/>
</dbReference>
<dbReference type="GO" id="GO:0046872">
    <property type="term" value="F:metal ion binding"/>
    <property type="evidence" value="ECO:0007669"/>
    <property type="project" value="InterPro"/>
</dbReference>
<evidence type="ECO:0000256" key="2">
    <source>
        <dbReference type="ARBA" id="ARBA00022741"/>
    </source>
</evidence>
<reference evidence="6 7" key="1">
    <citation type="submission" date="2015-06" db="EMBL/GenBank/DDBJ databases">
        <authorList>
            <person name="Hoefler B.C."/>
            <person name="Straight P.D."/>
        </authorList>
    </citation>
    <scope>NUCLEOTIDE SEQUENCE [LARGE SCALE GENOMIC DNA]</scope>
    <source>
        <strain evidence="6 7">NRRL 3427</strain>
    </source>
</reference>
<comment type="caution">
    <text evidence="6">The sequence shown here is derived from an EMBL/GenBank/DDBJ whole genome shotgun (WGS) entry which is preliminary data.</text>
</comment>
<keyword evidence="1" id="KW-0436">Ligase</keyword>
<gene>
    <name evidence="6" type="ORF">ADK34_14970</name>
</gene>
<dbReference type="Gene3D" id="3.40.50.20">
    <property type="match status" value="1"/>
</dbReference>
<dbReference type="GO" id="GO:0005524">
    <property type="term" value="F:ATP binding"/>
    <property type="evidence" value="ECO:0007669"/>
    <property type="project" value="UniProtKB-UniRule"/>
</dbReference>